<reference evidence="1 2" key="1">
    <citation type="journal article" date="2015" name="Fungal Genet. Biol.">
        <title>Evolution of novel wood decay mechanisms in Agaricales revealed by the genome sequences of Fistulina hepatica and Cylindrobasidium torrendii.</title>
        <authorList>
            <person name="Floudas D."/>
            <person name="Held B.W."/>
            <person name="Riley R."/>
            <person name="Nagy L.G."/>
            <person name="Koehler G."/>
            <person name="Ransdell A.S."/>
            <person name="Younus H."/>
            <person name="Chow J."/>
            <person name="Chiniquy J."/>
            <person name="Lipzen A."/>
            <person name="Tritt A."/>
            <person name="Sun H."/>
            <person name="Haridas S."/>
            <person name="LaButti K."/>
            <person name="Ohm R.A."/>
            <person name="Kues U."/>
            <person name="Blanchette R.A."/>
            <person name="Grigoriev I.V."/>
            <person name="Minto R.E."/>
            <person name="Hibbett D.S."/>
        </authorList>
    </citation>
    <scope>NUCLEOTIDE SEQUENCE [LARGE SCALE GENOMIC DNA]</scope>
    <source>
        <strain evidence="1 2">FP15055 ss-10</strain>
    </source>
</reference>
<dbReference type="AlphaFoldDB" id="A0A0D7BP27"/>
<organism evidence="1 2">
    <name type="scientific">Cylindrobasidium torrendii FP15055 ss-10</name>
    <dbReference type="NCBI Taxonomy" id="1314674"/>
    <lineage>
        <taxon>Eukaryota</taxon>
        <taxon>Fungi</taxon>
        <taxon>Dikarya</taxon>
        <taxon>Basidiomycota</taxon>
        <taxon>Agaricomycotina</taxon>
        <taxon>Agaricomycetes</taxon>
        <taxon>Agaricomycetidae</taxon>
        <taxon>Agaricales</taxon>
        <taxon>Marasmiineae</taxon>
        <taxon>Physalacriaceae</taxon>
        <taxon>Cylindrobasidium</taxon>
    </lineage>
</organism>
<evidence type="ECO:0000313" key="1">
    <source>
        <dbReference type="EMBL" id="KIY72298.1"/>
    </source>
</evidence>
<evidence type="ECO:0008006" key="3">
    <source>
        <dbReference type="Google" id="ProtNLM"/>
    </source>
</evidence>
<dbReference type="OrthoDB" id="3167300at2759"/>
<accession>A0A0D7BP27</accession>
<proteinExistence type="predicted"/>
<dbReference type="Proteomes" id="UP000054007">
    <property type="component" value="Unassembled WGS sequence"/>
</dbReference>
<keyword evidence="2" id="KW-1185">Reference proteome</keyword>
<protein>
    <recommendedName>
        <fullName evidence="3">F-box domain-containing protein</fullName>
    </recommendedName>
</protein>
<sequence>MDSNIELPPEIIENVVKWAIALFPRRELPHGTHSKPSWNDVHGLSTASKACRSLLLEHWFSTFLYSLRKRQIEEASELFQEIFTRWTRFLHIVVPTVVDAAYRDMSGILQMFRKLEAIRVDLQPVRYLTSEEIDTQDYFRWSNIHESVTELDLRSVSVEETHISHFLSNDLEHFPNLRSLVLRSPSVPCSRCNIQNGPSRLRTPYPQTLKYQDDGFGLPTYWSTLLSPLPYLERVHIMVDVGISRYGRSFSVEDHENPWAWIGECDDCIIELTQMACNGDLDQESWVTEKQRQKTTRPPSLKVVEWTLIPYQVEMPAGLSEVLSVSLTDLLLLDDE</sequence>
<gene>
    <name evidence="1" type="ORF">CYLTODRAFT_56101</name>
</gene>
<dbReference type="EMBL" id="KN880445">
    <property type="protein sequence ID" value="KIY72298.1"/>
    <property type="molecule type" value="Genomic_DNA"/>
</dbReference>
<name>A0A0D7BP27_9AGAR</name>
<evidence type="ECO:0000313" key="2">
    <source>
        <dbReference type="Proteomes" id="UP000054007"/>
    </source>
</evidence>